<keyword evidence="2" id="KW-1133">Transmembrane helix</keyword>
<dbReference type="EMBL" id="CAEZYC010000052">
    <property type="protein sequence ID" value="CAB4711951.1"/>
    <property type="molecule type" value="Genomic_DNA"/>
</dbReference>
<dbReference type="EMBL" id="CAESAI010000010">
    <property type="protein sequence ID" value="CAB4335904.1"/>
    <property type="molecule type" value="Genomic_DNA"/>
</dbReference>
<evidence type="ECO:0000313" key="3">
    <source>
        <dbReference type="EMBL" id="CAB4335904.1"/>
    </source>
</evidence>
<evidence type="ECO:0000313" key="9">
    <source>
        <dbReference type="EMBL" id="CAB5046801.1"/>
    </source>
</evidence>
<keyword evidence="2" id="KW-0812">Transmembrane</keyword>
<dbReference type="EMBL" id="CAFBIX010000077">
    <property type="protein sequence ID" value="CAB4850693.1"/>
    <property type="molecule type" value="Genomic_DNA"/>
</dbReference>
<evidence type="ECO:0000313" key="7">
    <source>
        <dbReference type="EMBL" id="CAB4850693.1"/>
    </source>
</evidence>
<organism evidence="3">
    <name type="scientific">freshwater metagenome</name>
    <dbReference type="NCBI Taxonomy" id="449393"/>
    <lineage>
        <taxon>unclassified sequences</taxon>
        <taxon>metagenomes</taxon>
        <taxon>ecological metagenomes</taxon>
    </lineage>
</organism>
<proteinExistence type="predicted"/>
<sequence>MAPSPRINARAVAMILAGVFVMLTLAVPLRALIKERREIGSLKQQVTAQQVKIDDLKNRQARLADKAYLKALARERLNYVFPGEVGFVVLDEETNTAITGVSGALVPNNDDSWYTKLWTSTKLADNPPAENDPLVVQSDDLPQ</sequence>
<evidence type="ECO:0000256" key="1">
    <source>
        <dbReference type="SAM" id="MobiDB-lite"/>
    </source>
</evidence>
<dbReference type="EMBL" id="CAFBPK010000014">
    <property type="protein sequence ID" value="CAB5021094.1"/>
    <property type="molecule type" value="Genomic_DNA"/>
</dbReference>
<keyword evidence="2" id="KW-0472">Membrane</keyword>
<evidence type="ECO:0000313" key="8">
    <source>
        <dbReference type="EMBL" id="CAB5021094.1"/>
    </source>
</evidence>
<name>A0A6J5Z099_9ZZZZ</name>
<dbReference type="EMBL" id="CAFBQG010000038">
    <property type="protein sequence ID" value="CAB5046801.1"/>
    <property type="molecule type" value="Genomic_DNA"/>
</dbReference>
<feature type="transmembrane region" description="Helical" evidence="2">
    <location>
        <begin position="12"/>
        <end position="33"/>
    </location>
</feature>
<dbReference type="EMBL" id="CAESAD010000006">
    <property type="protein sequence ID" value="CAB4340826.1"/>
    <property type="molecule type" value="Genomic_DNA"/>
</dbReference>
<evidence type="ECO:0000313" key="4">
    <source>
        <dbReference type="EMBL" id="CAB4340826.1"/>
    </source>
</evidence>
<evidence type="ECO:0000313" key="6">
    <source>
        <dbReference type="EMBL" id="CAB4802940.1"/>
    </source>
</evidence>
<evidence type="ECO:0000313" key="5">
    <source>
        <dbReference type="EMBL" id="CAB4711951.1"/>
    </source>
</evidence>
<accession>A0A6J5Z099</accession>
<dbReference type="InterPro" id="IPR007060">
    <property type="entry name" value="FtsL/DivIC"/>
</dbReference>
<evidence type="ECO:0000256" key="2">
    <source>
        <dbReference type="SAM" id="Phobius"/>
    </source>
</evidence>
<dbReference type="EMBL" id="CAFAAO010000008">
    <property type="protein sequence ID" value="CAB4802940.1"/>
    <property type="molecule type" value="Genomic_DNA"/>
</dbReference>
<protein>
    <submittedName>
        <fullName evidence="3">Unannotated protein</fullName>
    </submittedName>
</protein>
<dbReference type="Pfam" id="PF04977">
    <property type="entry name" value="DivIC"/>
    <property type="match status" value="1"/>
</dbReference>
<gene>
    <name evidence="5" type="ORF">UFOPK2648_00940</name>
    <name evidence="6" type="ORF">UFOPK3037_00757</name>
    <name evidence="7" type="ORF">UFOPK3278_01296</name>
    <name evidence="3" type="ORF">UFOPK3406_00584</name>
    <name evidence="4" type="ORF">UFOPK3925_00970</name>
    <name evidence="8" type="ORF">UFOPK4097_00940</name>
    <name evidence="9" type="ORF">UFOPK4301_00450</name>
</gene>
<feature type="region of interest" description="Disordered" evidence="1">
    <location>
        <begin position="124"/>
        <end position="143"/>
    </location>
</feature>
<reference evidence="3" key="1">
    <citation type="submission" date="2020-05" db="EMBL/GenBank/DDBJ databases">
        <authorList>
            <person name="Chiriac C."/>
            <person name="Salcher M."/>
            <person name="Ghai R."/>
            <person name="Kavagutti S V."/>
        </authorList>
    </citation>
    <scope>NUCLEOTIDE SEQUENCE</scope>
</reference>
<dbReference type="AlphaFoldDB" id="A0A6J5Z099"/>